<gene>
    <name evidence="1" type="ORF">ERUC_LOCUS2958</name>
</gene>
<name>A0ABC8IUQ4_ERUVS</name>
<protein>
    <submittedName>
        <fullName evidence="1">Uncharacterized protein</fullName>
    </submittedName>
</protein>
<keyword evidence="2" id="KW-1185">Reference proteome</keyword>
<proteinExistence type="predicted"/>
<dbReference type="Proteomes" id="UP001642260">
    <property type="component" value="Unassembled WGS sequence"/>
</dbReference>
<reference evidence="1 2" key="1">
    <citation type="submission" date="2022-03" db="EMBL/GenBank/DDBJ databases">
        <authorList>
            <person name="Macdonald S."/>
            <person name="Ahmed S."/>
            <person name="Newling K."/>
        </authorList>
    </citation>
    <scope>NUCLEOTIDE SEQUENCE [LARGE SCALE GENOMIC DNA]</scope>
</reference>
<sequence>MVLAAPPAKFEKLYRSRWLSIIVSTTEKSQDSSFDNFSGETPIRVHKNLGDKGLECRCLGNSWRSWNHLLFSLHASYKNFKIDACEVPTTTDLSKWSGDERFWWWNERTVSELSFHHLIWVRANHMIIALMLRCFFLSQIFSLTCSTKYCD</sequence>
<evidence type="ECO:0000313" key="2">
    <source>
        <dbReference type="Proteomes" id="UP001642260"/>
    </source>
</evidence>
<dbReference type="AlphaFoldDB" id="A0ABC8IUQ4"/>
<evidence type="ECO:0000313" key="1">
    <source>
        <dbReference type="EMBL" id="CAH8301337.1"/>
    </source>
</evidence>
<organism evidence="1 2">
    <name type="scientific">Eruca vesicaria subsp. sativa</name>
    <name type="common">Garden rocket</name>
    <name type="synonym">Eruca sativa</name>
    <dbReference type="NCBI Taxonomy" id="29727"/>
    <lineage>
        <taxon>Eukaryota</taxon>
        <taxon>Viridiplantae</taxon>
        <taxon>Streptophyta</taxon>
        <taxon>Embryophyta</taxon>
        <taxon>Tracheophyta</taxon>
        <taxon>Spermatophyta</taxon>
        <taxon>Magnoliopsida</taxon>
        <taxon>eudicotyledons</taxon>
        <taxon>Gunneridae</taxon>
        <taxon>Pentapetalae</taxon>
        <taxon>rosids</taxon>
        <taxon>malvids</taxon>
        <taxon>Brassicales</taxon>
        <taxon>Brassicaceae</taxon>
        <taxon>Brassiceae</taxon>
        <taxon>Eruca</taxon>
    </lineage>
</organism>
<accession>A0ABC8IUQ4</accession>
<comment type="caution">
    <text evidence="1">The sequence shown here is derived from an EMBL/GenBank/DDBJ whole genome shotgun (WGS) entry which is preliminary data.</text>
</comment>
<dbReference type="EMBL" id="CAKOAT010055155">
    <property type="protein sequence ID" value="CAH8301337.1"/>
    <property type="molecule type" value="Genomic_DNA"/>
</dbReference>